<evidence type="ECO:0000313" key="1">
    <source>
        <dbReference type="EMBL" id="JAG99351.1"/>
    </source>
</evidence>
<reference evidence="1" key="1">
    <citation type="submission" date="2014-11" db="EMBL/GenBank/DDBJ databases">
        <authorList>
            <person name="Amaro Gonzalez C."/>
        </authorList>
    </citation>
    <scope>NUCLEOTIDE SEQUENCE</scope>
</reference>
<sequence length="44" mass="4985">MGNPALHQLSALQGRLDQEHCLCQKCVRKPHQAAQCFNKQQSHT</sequence>
<proteinExistence type="predicted"/>
<reference evidence="1" key="2">
    <citation type="journal article" date="2015" name="Fish Shellfish Immunol.">
        <title>Early steps in the European eel (Anguilla anguilla)-Vibrio vulnificus interaction in the gills: Role of the RtxA13 toxin.</title>
        <authorList>
            <person name="Callol A."/>
            <person name="Pajuelo D."/>
            <person name="Ebbesson L."/>
            <person name="Teles M."/>
            <person name="MacKenzie S."/>
            <person name="Amaro C."/>
        </authorList>
    </citation>
    <scope>NUCLEOTIDE SEQUENCE</scope>
</reference>
<dbReference type="AlphaFoldDB" id="A0A0E9P590"/>
<accession>A0A0E9P590</accession>
<organism evidence="1">
    <name type="scientific">Anguilla anguilla</name>
    <name type="common">European freshwater eel</name>
    <name type="synonym">Muraena anguilla</name>
    <dbReference type="NCBI Taxonomy" id="7936"/>
    <lineage>
        <taxon>Eukaryota</taxon>
        <taxon>Metazoa</taxon>
        <taxon>Chordata</taxon>
        <taxon>Craniata</taxon>
        <taxon>Vertebrata</taxon>
        <taxon>Euteleostomi</taxon>
        <taxon>Actinopterygii</taxon>
        <taxon>Neopterygii</taxon>
        <taxon>Teleostei</taxon>
        <taxon>Anguilliformes</taxon>
        <taxon>Anguillidae</taxon>
        <taxon>Anguilla</taxon>
    </lineage>
</organism>
<dbReference type="EMBL" id="GBXM01109225">
    <property type="protein sequence ID" value="JAG99351.1"/>
    <property type="molecule type" value="Transcribed_RNA"/>
</dbReference>
<protein>
    <submittedName>
        <fullName evidence="1">Uncharacterized protein</fullName>
    </submittedName>
</protein>
<name>A0A0E9P590_ANGAN</name>